<evidence type="ECO:0000313" key="1">
    <source>
        <dbReference type="EMBL" id="SHN24187.1"/>
    </source>
</evidence>
<organism evidence="1 2">
    <name type="scientific">Pseudomonas asturiensis</name>
    <dbReference type="NCBI Taxonomy" id="1190415"/>
    <lineage>
        <taxon>Bacteria</taxon>
        <taxon>Pseudomonadati</taxon>
        <taxon>Pseudomonadota</taxon>
        <taxon>Gammaproteobacteria</taxon>
        <taxon>Pseudomonadales</taxon>
        <taxon>Pseudomonadaceae</taxon>
        <taxon>Pseudomonas</taxon>
    </lineage>
</organism>
<proteinExistence type="predicted"/>
<gene>
    <name evidence="1" type="ORF">SAMN05216593_116132</name>
</gene>
<dbReference type="STRING" id="1190415.SAMN05216593_116132"/>
<reference evidence="1 2" key="1">
    <citation type="submission" date="2016-11" db="EMBL/GenBank/DDBJ databases">
        <authorList>
            <person name="Jaros S."/>
            <person name="Januszkiewicz K."/>
            <person name="Wedrychowicz H."/>
        </authorList>
    </citation>
    <scope>NUCLEOTIDE SEQUENCE [LARGE SCALE GENOMIC DNA]</scope>
    <source>
        <strain evidence="1 2">LMG 26898</strain>
    </source>
</reference>
<dbReference type="AlphaFoldDB" id="A0A1M7Q247"/>
<protein>
    <submittedName>
        <fullName evidence="1">Uncharacterized protein</fullName>
    </submittedName>
</protein>
<name>A0A1M7Q247_9PSED</name>
<dbReference type="Proteomes" id="UP000183983">
    <property type="component" value="Unassembled WGS sequence"/>
</dbReference>
<dbReference type="EMBL" id="FRDA01000016">
    <property type="protein sequence ID" value="SHN24187.1"/>
    <property type="molecule type" value="Genomic_DNA"/>
</dbReference>
<evidence type="ECO:0000313" key="2">
    <source>
        <dbReference type="Proteomes" id="UP000183983"/>
    </source>
</evidence>
<accession>A0A1M7Q247</accession>
<sequence length="37" mass="3997">MLPPNVGGQKSLPYGPGTKGVYEISCELRAKASLDYR</sequence>